<comment type="catalytic activity">
    <reaction evidence="8 9">
        <text>geranylgeranyl diphosphate + L-cysteinyl-[protein] = S-geranylgeranyl-L-cysteinyl-[protein] + diphosphate</text>
        <dbReference type="Rhea" id="RHEA:21240"/>
        <dbReference type="Rhea" id="RHEA-COMP:10131"/>
        <dbReference type="Rhea" id="RHEA-COMP:11537"/>
        <dbReference type="ChEBI" id="CHEBI:29950"/>
        <dbReference type="ChEBI" id="CHEBI:33019"/>
        <dbReference type="ChEBI" id="CHEBI:57533"/>
        <dbReference type="ChEBI" id="CHEBI:86021"/>
        <dbReference type="EC" id="2.5.1.60"/>
    </reaction>
</comment>
<evidence type="ECO:0000256" key="7">
    <source>
        <dbReference type="ARBA" id="ARBA00022833"/>
    </source>
</evidence>
<protein>
    <recommendedName>
        <fullName evidence="9">Geranylgeranyl transferase type-2 subunit beta</fullName>
        <ecNumber evidence="9">2.5.1.60</ecNumber>
    </recommendedName>
</protein>
<evidence type="ECO:0000256" key="3">
    <source>
        <dbReference type="ARBA" id="ARBA00022602"/>
    </source>
</evidence>
<dbReference type="GO" id="GO:0004663">
    <property type="term" value="F:Rab geranylgeranyltransferase activity"/>
    <property type="evidence" value="ECO:0007669"/>
    <property type="project" value="UniProtKB-UniRule"/>
</dbReference>
<comment type="cofactor">
    <cofactor evidence="9">
        <name>Zn(2+)</name>
        <dbReference type="ChEBI" id="CHEBI:29105"/>
    </cofactor>
    <text evidence="9">Binds 1 zinc ion per subunit.</text>
</comment>
<evidence type="ECO:0000259" key="10">
    <source>
        <dbReference type="Pfam" id="PF00432"/>
    </source>
</evidence>
<dbReference type="CDD" id="cd02894">
    <property type="entry name" value="GGTase-II"/>
    <property type="match status" value="1"/>
</dbReference>
<name>A0A058Z6X6_FONAL</name>
<keyword evidence="3 9" id="KW-0637">Prenyltransferase</keyword>
<dbReference type="PANTHER" id="PTHR11774">
    <property type="entry name" value="GERANYLGERANYL TRANSFERASE TYPE BETA SUBUNIT"/>
    <property type="match status" value="1"/>
</dbReference>
<evidence type="ECO:0000256" key="6">
    <source>
        <dbReference type="ARBA" id="ARBA00022737"/>
    </source>
</evidence>
<evidence type="ECO:0000256" key="4">
    <source>
        <dbReference type="ARBA" id="ARBA00022679"/>
    </source>
</evidence>
<dbReference type="OrthoDB" id="5428259at2759"/>
<feature type="domain" description="Prenyltransferase alpha-alpha toroid" evidence="10">
    <location>
        <begin position="6"/>
        <end position="327"/>
    </location>
</feature>
<evidence type="ECO:0000313" key="11">
    <source>
        <dbReference type="EMBL" id="KCV69688.1"/>
    </source>
</evidence>
<sequence length="342" mass="37513">MSAPPLNVKAHVDFIAALDKKKNDYEYWLTEQAVLNGIYWGLTALFLLGAPDTLVREDVIQFVVDCWDSKTGGFAGNIGHDAHLLYTLSAIQILATYDALDRVDTDRVVEYVCSLQLPGGAFQGDRFGEVDSRFSFCALACLTLLGKQDSCDVPAAVDFVVRCKNFDGGFGSVPGAESHAGQVFCCVGALALTNSIDKHIDRDHLGWWLAERQLPNGGLNGRPEKLADVCYSWWCLSALTILDRLHWISAEPLSNFILNAQALEDDQYSRESANKLSGQALDDAQDHGGIADRPGDRPDVFHTLFGVAGLSLLKYPGLEPVDPLFCMPLKVTQRLGLAKEKY</sequence>
<keyword evidence="6" id="KW-0677">Repeat</keyword>
<keyword evidence="4 9" id="KW-0808">Transferase</keyword>
<proteinExistence type="inferred from homology"/>
<dbReference type="PANTHER" id="PTHR11774:SF11">
    <property type="entry name" value="GERANYLGERANYL TRANSFERASE TYPE-2 SUBUNIT BETA"/>
    <property type="match status" value="1"/>
</dbReference>
<gene>
    <name evidence="11" type="ORF">H696_04095</name>
</gene>
<dbReference type="AlphaFoldDB" id="A0A058Z6X6"/>
<evidence type="ECO:0000256" key="2">
    <source>
        <dbReference type="ARBA" id="ARBA00011355"/>
    </source>
</evidence>
<keyword evidence="12" id="KW-1185">Reference proteome</keyword>
<dbReference type="FunFam" id="1.50.10.20:FF:000012">
    <property type="entry name" value="Geranylgeranyl transferase type-2 subunit beta"/>
    <property type="match status" value="1"/>
</dbReference>
<evidence type="ECO:0000256" key="1">
    <source>
        <dbReference type="ARBA" id="ARBA00010497"/>
    </source>
</evidence>
<dbReference type="EMBL" id="KB932206">
    <property type="protein sequence ID" value="KCV69688.1"/>
    <property type="molecule type" value="Genomic_DNA"/>
</dbReference>
<comment type="subunit">
    <text evidence="2">Heterodimer of an alpha and a beta subunit.</text>
</comment>
<comment type="function">
    <text evidence="9">Catalyzes the transfer of a geranylgeranyl moiety from geranylgeranyl diphosphate to both cysteines of proteins with the C-terminal sequence -XXCC, -XCXC and -CCXX.</text>
</comment>
<dbReference type="InterPro" id="IPR026873">
    <property type="entry name" value="Ptb1"/>
</dbReference>
<dbReference type="GO" id="GO:0072657">
    <property type="term" value="P:protein localization to membrane"/>
    <property type="evidence" value="ECO:0007669"/>
    <property type="project" value="UniProtKB-ARBA"/>
</dbReference>
<dbReference type="Pfam" id="PF00432">
    <property type="entry name" value="Prenyltrans"/>
    <property type="match status" value="1"/>
</dbReference>
<keyword evidence="5 9" id="KW-0479">Metal-binding</keyword>
<dbReference type="InterPro" id="IPR008930">
    <property type="entry name" value="Terpenoid_cyclase/PrenylTrfase"/>
</dbReference>
<evidence type="ECO:0000256" key="8">
    <source>
        <dbReference type="ARBA" id="ARBA00047658"/>
    </source>
</evidence>
<dbReference type="RefSeq" id="XP_009496253.1">
    <property type="nucleotide sequence ID" value="XM_009497978.1"/>
</dbReference>
<dbReference type="EC" id="2.5.1.60" evidence="9"/>
<dbReference type="GO" id="GO:0005968">
    <property type="term" value="C:Rab-protein geranylgeranyltransferase complex"/>
    <property type="evidence" value="ECO:0007669"/>
    <property type="project" value="UniProtKB-UniRule"/>
</dbReference>
<dbReference type="GeneID" id="20528820"/>
<evidence type="ECO:0000256" key="9">
    <source>
        <dbReference type="RuleBase" id="RU365076"/>
    </source>
</evidence>
<keyword evidence="7 9" id="KW-0862">Zinc</keyword>
<accession>A0A058Z6X6</accession>
<dbReference type="InterPro" id="IPR001330">
    <property type="entry name" value="Prenyltrans"/>
</dbReference>
<organism evidence="11">
    <name type="scientific">Fonticula alba</name>
    <name type="common">Slime mold</name>
    <dbReference type="NCBI Taxonomy" id="691883"/>
    <lineage>
        <taxon>Eukaryota</taxon>
        <taxon>Rotosphaerida</taxon>
        <taxon>Fonticulaceae</taxon>
        <taxon>Fonticula</taxon>
    </lineage>
</organism>
<dbReference type="Gene3D" id="1.50.10.20">
    <property type="match status" value="1"/>
</dbReference>
<comment type="similarity">
    <text evidence="1 9">Belongs to the protein prenyltransferase subunit beta family.</text>
</comment>
<dbReference type="GO" id="GO:0046872">
    <property type="term" value="F:metal ion binding"/>
    <property type="evidence" value="ECO:0007669"/>
    <property type="project" value="UniProtKB-KW"/>
</dbReference>
<dbReference type="SUPFAM" id="SSF48239">
    <property type="entry name" value="Terpenoid cyclases/Protein prenyltransferases"/>
    <property type="match status" value="1"/>
</dbReference>
<reference evidence="11" key="1">
    <citation type="submission" date="2013-04" db="EMBL/GenBank/DDBJ databases">
        <title>The Genome Sequence of Fonticula alba ATCC 38817.</title>
        <authorList>
            <consortium name="The Broad Institute Genomics Platform"/>
            <person name="Russ C."/>
            <person name="Cuomo C."/>
            <person name="Burger G."/>
            <person name="Gray M.W."/>
            <person name="Holland P.W.H."/>
            <person name="King N."/>
            <person name="Lang F.B.F."/>
            <person name="Roger A.J."/>
            <person name="Ruiz-Trillo I."/>
            <person name="Brown M."/>
            <person name="Walker B."/>
            <person name="Young S."/>
            <person name="Zeng Q."/>
            <person name="Gargeya S."/>
            <person name="Fitzgerald M."/>
            <person name="Haas B."/>
            <person name="Abouelleil A."/>
            <person name="Allen A.W."/>
            <person name="Alvarado L."/>
            <person name="Arachchi H.M."/>
            <person name="Berlin A.M."/>
            <person name="Chapman S.B."/>
            <person name="Gainer-Dewar J."/>
            <person name="Goldberg J."/>
            <person name="Griggs A."/>
            <person name="Gujja S."/>
            <person name="Hansen M."/>
            <person name="Howarth C."/>
            <person name="Imamovic A."/>
            <person name="Ireland A."/>
            <person name="Larimer J."/>
            <person name="McCowan C."/>
            <person name="Murphy C."/>
            <person name="Pearson M."/>
            <person name="Poon T.W."/>
            <person name="Priest M."/>
            <person name="Roberts A."/>
            <person name="Saif S."/>
            <person name="Shea T."/>
            <person name="Sisk P."/>
            <person name="Sykes S."/>
            <person name="Wortman J."/>
            <person name="Nusbaum C."/>
            <person name="Birren B."/>
        </authorList>
    </citation>
    <scope>NUCLEOTIDE SEQUENCE [LARGE SCALE GENOMIC DNA]</scope>
    <source>
        <strain evidence="11">ATCC 38817</strain>
    </source>
</reference>
<dbReference type="InterPro" id="IPR045089">
    <property type="entry name" value="PGGT1B-like"/>
</dbReference>
<evidence type="ECO:0000256" key="5">
    <source>
        <dbReference type="ARBA" id="ARBA00022723"/>
    </source>
</evidence>
<dbReference type="Proteomes" id="UP000030693">
    <property type="component" value="Unassembled WGS sequence"/>
</dbReference>
<evidence type="ECO:0000313" key="12">
    <source>
        <dbReference type="Proteomes" id="UP000030693"/>
    </source>
</evidence>